<keyword evidence="4 5" id="KW-0143">Chaperone</keyword>
<evidence type="ECO:0000256" key="2">
    <source>
        <dbReference type="ARBA" id="ARBA00022795"/>
    </source>
</evidence>
<comment type="similarity">
    <text evidence="5">Belongs to the FliW family.</text>
</comment>
<evidence type="ECO:0000313" key="7">
    <source>
        <dbReference type="Proteomes" id="UP000627781"/>
    </source>
</evidence>
<dbReference type="PANTHER" id="PTHR39190:SF1">
    <property type="entry name" value="FLAGELLAR ASSEMBLY FACTOR FLIW"/>
    <property type="match status" value="1"/>
</dbReference>
<keyword evidence="6" id="KW-0969">Cilium</keyword>
<organism evidence="6 7">
    <name type="scientific">Clostridium cibarium</name>
    <dbReference type="NCBI Taxonomy" id="2762247"/>
    <lineage>
        <taxon>Bacteria</taxon>
        <taxon>Bacillati</taxon>
        <taxon>Bacillota</taxon>
        <taxon>Clostridia</taxon>
        <taxon>Eubacteriales</taxon>
        <taxon>Clostridiaceae</taxon>
        <taxon>Clostridium</taxon>
    </lineage>
</organism>
<reference evidence="6 7" key="1">
    <citation type="submission" date="2020-08" db="EMBL/GenBank/DDBJ databases">
        <title>A Genomic Blueprint of the Chicken Gut Microbiome.</title>
        <authorList>
            <person name="Gilroy R."/>
            <person name="Ravi A."/>
            <person name="Getino M."/>
            <person name="Pursley I."/>
            <person name="Horton D.L."/>
            <person name="Alikhan N.-F."/>
            <person name="Baker D."/>
            <person name="Gharbi K."/>
            <person name="Hall N."/>
            <person name="Watson M."/>
            <person name="Adriaenssens E.M."/>
            <person name="Foster-Nyarko E."/>
            <person name="Jarju S."/>
            <person name="Secka A."/>
            <person name="Antonio M."/>
            <person name="Oren A."/>
            <person name="Chaudhuri R."/>
            <person name="La Ragione R.M."/>
            <person name="Hildebrand F."/>
            <person name="Pallen M.J."/>
        </authorList>
    </citation>
    <scope>NUCLEOTIDE SEQUENCE [LARGE SCALE GENOMIC DNA]</scope>
    <source>
        <strain evidence="6 7">Sa3CVN1</strain>
    </source>
</reference>
<keyword evidence="2 5" id="KW-1005">Bacterial flagellum biogenesis</keyword>
<evidence type="ECO:0000256" key="1">
    <source>
        <dbReference type="ARBA" id="ARBA00022490"/>
    </source>
</evidence>
<dbReference type="Gene3D" id="2.30.290.10">
    <property type="entry name" value="BH3618-like"/>
    <property type="match status" value="1"/>
</dbReference>
<protein>
    <recommendedName>
        <fullName evidence="5">Flagellar assembly factor FliW</fullName>
    </recommendedName>
</protein>
<accession>A0ABR8PNW0</accession>
<dbReference type="SUPFAM" id="SSF141457">
    <property type="entry name" value="BH3618-like"/>
    <property type="match status" value="1"/>
</dbReference>
<evidence type="ECO:0000313" key="6">
    <source>
        <dbReference type="EMBL" id="MBD7909860.1"/>
    </source>
</evidence>
<evidence type="ECO:0000256" key="3">
    <source>
        <dbReference type="ARBA" id="ARBA00022845"/>
    </source>
</evidence>
<keyword evidence="6" id="KW-0966">Cell projection</keyword>
<keyword evidence="1 5" id="KW-0963">Cytoplasm</keyword>
<dbReference type="EMBL" id="JACSRA010000001">
    <property type="protein sequence ID" value="MBD7909860.1"/>
    <property type="molecule type" value="Genomic_DNA"/>
</dbReference>
<keyword evidence="7" id="KW-1185">Reference proteome</keyword>
<dbReference type="InterPro" id="IPR024046">
    <property type="entry name" value="Flagellar_assmbl_FliW_dom_sf"/>
</dbReference>
<name>A0ABR8PNW0_9CLOT</name>
<comment type="function">
    <text evidence="5">Acts as an anti-CsrA protein, binds CsrA and prevents it from repressing translation of its target genes, one of which is flagellin. Binds to flagellin and participates in the assembly of the flagellum.</text>
</comment>
<dbReference type="Pfam" id="PF02623">
    <property type="entry name" value="FliW"/>
    <property type="match status" value="1"/>
</dbReference>
<gene>
    <name evidence="5" type="primary">fliW</name>
    <name evidence="6" type="ORF">H9661_00705</name>
</gene>
<keyword evidence="6" id="KW-0282">Flagellum</keyword>
<comment type="caution">
    <text evidence="6">The sequence shown here is derived from an EMBL/GenBank/DDBJ whole genome shotgun (WGS) entry which is preliminary data.</text>
</comment>
<evidence type="ECO:0000256" key="4">
    <source>
        <dbReference type="ARBA" id="ARBA00023186"/>
    </source>
</evidence>
<dbReference type="InterPro" id="IPR003775">
    <property type="entry name" value="Flagellar_assembly_factor_FliW"/>
</dbReference>
<dbReference type="RefSeq" id="WP_191767461.1">
    <property type="nucleotide sequence ID" value="NZ_JACSRA010000001.1"/>
</dbReference>
<comment type="subunit">
    <text evidence="5">Interacts with translational regulator CsrA and flagellin(s).</text>
</comment>
<proteinExistence type="inferred from homology"/>
<dbReference type="HAMAP" id="MF_01185">
    <property type="entry name" value="FliW"/>
    <property type="match status" value="1"/>
</dbReference>
<evidence type="ECO:0000256" key="5">
    <source>
        <dbReference type="HAMAP-Rule" id="MF_01185"/>
    </source>
</evidence>
<dbReference type="PANTHER" id="PTHR39190">
    <property type="entry name" value="FLAGELLAR ASSEMBLY FACTOR FLIW"/>
    <property type="match status" value="1"/>
</dbReference>
<dbReference type="Proteomes" id="UP000627781">
    <property type="component" value="Unassembled WGS sequence"/>
</dbReference>
<comment type="subcellular location">
    <subcellularLocation>
        <location evidence="5">Cytoplasm</location>
    </subcellularLocation>
</comment>
<dbReference type="NCBIfam" id="NF009793">
    <property type="entry name" value="PRK13285.1-1"/>
    <property type="match status" value="1"/>
</dbReference>
<keyword evidence="3 5" id="KW-0810">Translation regulation</keyword>
<sequence>MKIVFKNGLLGLEEYKNYELQDIEGMEPYKLLQSADNKDLGLVVVSPFEFCTDYEVNIAEEQIKELEAESENEIALYTTVNINSDVRKMTTNLRAPIVLNIKKKIGQQIILENEVYKIKHPIIKG</sequence>